<feature type="region of interest" description="Disordered" evidence="1">
    <location>
        <begin position="1"/>
        <end position="40"/>
    </location>
</feature>
<keyword evidence="3" id="KW-1185">Reference proteome</keyword>
<proteinExistence type="predicted"/>
<name>A0A553N5J1_9TELE</name>
<dbReference type="Proteomes" id="UP000316079">
    <property type="component" value="Unassembled WGS sequence"/>
</dbReference>
<comment type="caution">
    <text evidence="2">The sequence shown here is derived from an EMBL/GenBank/DDBJ whole genome shotgun (WGS) entry which is preliminary data.</text>
</comment>
<sequence length="69" mass="7608">MRSTKTSPECQIPPAQSSGNNARRVRSEDAQRETDRRTARWIPPSVLLQMHPSVDEYVAIGSVGSKPSS</sequence>
<protein>
    <submittedName>
        <fullName evidence="2">Uncharacterized protein</fullName>
    </submittedName>
</protein>
<evidence type="ECO:0000256" key="1">
    <source>
        <dbReference type="SAM" id="MobiDB-lite"/>
    </source>
</evidence>
<accession>A0A553N5J1</accession>
<reference evidence="2 3" key="1">
    <citation type="journal article" date="2019" name="Sci. Data">
        <title>Hybrid genome assembly and annotation of Danionella translucida.</title>
        <authorList>
            <person name="Kadobianskyi M."/>
            <person name="Schulze L."/>
            <person name="Schuelke M."/>
            <person name="Judkewitz B."/>
        </authorList>
    </citation>
    <scope>NUCLEOTIDE SEQUENCE [LARGE SCALE GENOMIC DNA]</scope>
    <source>
        <strain evidence="2 3">Bolton</strain>
    </source>
</reference>
<feature type="compositionally biased region" description="Polar residues" evidence="1">
    <location>
        <begin position="1"/>
        <end position="21"/>
    </location>
</feature>
<evidence type="ECO:0000313" key="3">
    <source>
        <dbReference type="Proteomes" id="UP000316079"/>
    </source>
</evidence>
<feature type="compositionally biased region" description="Basic and acidic residues" evidence="1">
    <location>
        <begin position="25"/>
        <end position="38"/>
    </location>
</feature>
<dbReference type="EMBL" id="SRMA01027030">
    <property type="protein sequence ID" value="TRY60696.1"/>
    <property type="molecule type" value="Genomic_DNA"/>
</dbReference>
<organism evidence="2 3">
    <name type="scientific">Danionella cerebrum</name>
    <dbReference type="NCBI Taxonomy" id="2873325"/>
    <lineage>
        <taxon>Eukaryota</taxon>
        <taxon>Metazoa</taxon>
        <taxon>Chordata</taxon>
        <taxon>Craniata</taxon>
        <taxon>Vertebrata</taxon>
        <taxon>Euteleostomi</taxon>
        <taxon>Actinopterygii</taxon>
        <taxon>Neopterygii</taxon>
        <taxon>Teleostei</taxon>
        <taxon>Ostariophysi</taxon>
        <taxon>Cypriniformes</taxon>
        <taxon>Danionidae</taxon>
        <taxon>Danioninae</taxon>
        <taxon>Danionella</taxon>
    </lineage>
</organism>
<evidence type="ECO:0000313" key="2">
    <source>
        <dbReference type="EMBL" id="TRY60696.1"/>
    </source>
</evidence>
<dbReference type="AlphaFoldDB" id="A0A553N5J1"/>
<gene>
    <name evidence="2" type="ORF">DNTS_026267</name>
</gene>